<keyword evidence="2" id="KW-1185">Reference proteome</keyword>
<protein>
    <submittedName>
        <fullName evidence="1">Uncharacterized protein</fullName>
    </submittedName>
</protein>
<evidence type="ECO:0000313" key="2">
    <source>
        <dbReference type="Proteomes" id="UP001341840"/>
    </source>
</evidence>
<sequence length="86" mass="9658">MGMEGCAWMLKCSGGTAFACFELGIQRTLSCKRVLKERPCHEISTHDDHMETPNYDIEQALGRYVVSSGKYVLGVIQDIYWIGRVG</sequence>
<evidence type="ECO:0000313" key="1">
    <source>
        <dbReference type="EMBL" id="MED6126460.1"/>
    </source>
</evidence>
<gene>
    <name evidence="1" type="ORF">PIB30_078693</name>
</gene>
<proteinExistence type="predicted"/>
<dbReference type="Proteomes" id="UP001341840">
    <property type="component" value="Unassembled WGS sequence"/>
</dbReference>
<accession>A0ABU6RQZ9</accession>
<name>A0ABU6RQZ9_9FABA</name>
<organism evidence="1 2">
    <name type="scientific">Stylosanthes scabra</name>
    <dbReference type="NCBI Taxonomy" id="79078"/>
    <lineage>
        <taxon>Eukaryota</taxon>
        <taxon>Viridiplantae</taxon>
        <taxon>Streptophyta</taxon>
        <taxon>Embryophyta</taxon>
        <taxon>Tracheophyta</taxon>
        <taxon>Spermatophyta</taxon>
        <taxon>Magnoliopsida</taxon>
        <taxon>eudicotyledons</taxon>
        <taxon>Gunneridae</taxon>
        <taxon>Pentapetalae</taxon>
        <taxon>rosids</taxon>
        <taxon>fabids</taxon>
        <taxon>Fabales</taxon>
        <taxon>Fabaceae</taxon>
        <taxon>Papilionoideae</taxon>
        <taxon>50 kb inversion clade</taxon>
        <taxon>dalbergioids sensu lato</taxon>
        <taxon>Dalbergieae</taxon>
        <taxon>Pterocarpus clade</taxon>
        <taxon>Stylosanthes</taxon>
    </lineage>
</organism>
<comment type="caution">
    <text evidence="1">The sequence shown here is derived from an EMBL/GenBank/DDBJ whole genome shotgun (WGS) entry which is preliminary data.</text>
</comment>
<reference evidence="1 2" key="1">
    <citation type="journal article" date="2023" name="Plants (Basel)">
        <title>Bridging the Gap: Combining Genomics and Transcriptomics Approaches to Understand Stylosanthes scabra, an Orphan Legume from the Brazilian Caatinga.</title>
        <authorList>
            <person name="Ferreira-Neto J.R.C."/>
            <person name="da Silva M.D."/>
            <person name="Binneck E."/>
            <person name="de Melo N.F."/>
            <person name="da Silva R.H."/>
            <person name="de Melo A.L.T.M."/>
            <person name="Pandolfi V."/>
            <person name="Bustamante F.O."/>
            <person name="Brasileiro-Vidal A.C."/>
            <person name="Benko-Iseppon A.M."/>
        </authorList>
    </citation>
    <scope>NUCLEOTIDE SEQUENCE [LARGE SCALE GENOMIC DNA]</scope>
    <source>
        <tissue evidence="1">Leaves</tissue>
    </source>
</reference>
<dbReference type="EMBL" id="JASCZI010031302">
    <property type="protein sequence ID" value="MED6126460.1"/>
    <property type="molecule type" value="Genomic_DNA"/>
</dbReference>